<feature type="binding site" evidence="6">
    <location>
        <position position="55"/>
    </location>
    <ligand>
        <name>Na(+)</name>
        <dbReference type="ChEBI" id="CHEBI:29101"/>
        <label>1</label>
    </ligand>
</feature>
<dbReference type="InterPro" id="IPR000175">
    <property type="entry name" value="Na/ntran_symport"/>
</dbReference>
<evidence type="ECO:0000313" key="10">
    <source>
        <dbReference type="EMBL" id="GAB0202132.1"/>
    </source>
</evidence>
<feature type="transmembrane region" description="Helical" evidence="9">
    <location>
        <begin position="193"/>
        <end position="213"/>
    </location>
</feature>
<comment type="similarity">
    <text evidence="7">Belongs to the sodium:neurotransmitter symporter (SNF) (TC 2.A.22) family.</text>
</comment>
<feature type="binding site" evidence="6">
    <location>
        <position position="51"/>
    </location>
    <ligand>
        <name>Na(+)</name>
        <dbReference type="ChEBI" id="CHEBI:29101"/>
        <label>1</label>
    </ligand>
</feature>
<feature type="transmembrane region" description="Helical" evidence="9">
    <location>
        <begin position="72"/>
        <end position="93"/>
    </location>
</feature>
<accession>A0ABC9XZ21</accession>
<evidence type="ECO:0000256" key="2">
    <source>
        <dbReference type="ARBA" id="ARBA00022448"/>
    </source>
</evidence>
<keyword evidence="4 9" id="KW-1133">Transmembrane helix</keyword>
<dbReference type="PANTHER" id="PTHR11616:SF233">
    <property type="entry name" value="TRANSPORTER"/>
    <property type="match status" value="1"/>
</dbReference>
<evidence type="ECO:0000256" key="8">
    <source>
        <dbReference type="SAM" id="MobiDB-lite"/>
    </source>
</evidence>
<feature type="transmembrane region" description="Helical" evidence="9">
    <location>
        <begin position="463"/>
        <end position="481"/>
    </location>
</feature>
<evidence type="ECO:0000256" key="6">
    <source>
        <dbReference type="PIRSR" id="PIRSR600175-1"/>
    </source>
</evidence>
<evidence type="ECO:0000256" key="4">
    <source>
        <dbReference type="ARBA" id="ARBA00022989"/>
    </source>
</evidence>
<dbReference type="Pfam" id="PF00209">
    <property type="entry name" value="SNF"/>
    <property type="match status" value="1"/>
</dbReference>
<dbReference type="PRINTS" id="PR00176">
    <property type="entry name" value="NANEUSMPORT"/>
</dbReference>
<evidence type="ECO:0000256" key="1">
    <source>
        <dbReference type="ARBA" id="ARBA00004141"/>
    </source>
</evidence>
<dbReference type="InterPro" id="IPR037272">
    <property type="entry name" value="SNS_sf"/>
</dbReference>
<keyword evidence="2 7" id="KW-0813">Transport</keyword>
<organism evidence="10 11">
    <name type="scientific">Grus japonensis</name>
    <name type="common">Japanese crane</name>
    <name type="synonym">Red-crowned crane</name>
    <dbReference type="NCBI Taxonomy" id="30415"/>
    <lineage>
        <taxon>Eukaryota</taxon>
        <taxon>Metazoa</taxon>
        <taxon>Chordata</taxon>
        <taxon>Craniata</taxon>
        <taxon>Vertebrata</taxon>
        <taxon>Euteleostomi</taxon>
        <taxon>Archelosauria</taxon>
        <taxon>Archosauria</taxon>
        <taxon>Dinosauria</taxon>
        <taxon>Saurischia</taxon>
        <taxon>Theropoda</taxon>
        <taxon>Coelurosauria</taxon>
        <taxon>Aves</taxon>
        <taxon>Neognathae</taxon>
        <taxon>Neoaves</taxon>
        <taxon>Gruiformes</taxon>
        <taxon>Gruidae</taxon>
        <taxon>Grus</taxon>
    </lineage>
</organism>
<evidence type="ECO:0000256" key="3">
    <source>
        <dbReference type="ARBA" id="ARBA00022692"/>
    </source>
</evidence>
<keyword evidence="11" id="KW-1185">Reference proteome</keyword>
<feature type="transmembrane region" description="Helical" evidence="9">
    <location>
        <begin position="540"/>
        <end position="562"/>
    </location>
</feature>
<evidence type="ECO:0000313" key="11">
    <source>
        <dbReference type="Proteomes" id="UP001623348"/>
    </source>
</evidence>
<evidence type="ECO:0000256" key="5">
    <source>
        <dbReference type="ARBA" id="ARBA00023136"/>
    </source>
</evidence>
<keyword evidence="6" id="KW-0479">Metal-binding</keyword>
<feature type="transmembrane region" description="Helical" evidence="9">
    <location>
        <begin position="582"/>
        <end position="606"/>
    </location>
</feature>
<keyword evidence="6" id="KW-0915">Sodium</keyword>
<comment type="subcellular location">
    <subcellularLocation>
        <location evidence="1">Membrane</location>
        <topology evidence="1">Multi-pass membrane protein</topology>
    </subcellularLocation>
</comment>
<keyword evidence="5 9" id="KW-0472">Membrane</keyword>
<feature type="transmembrane region" description="Helical" evidence="9">
    <location>
        <begin position="427"/>
        <end position="451"/>
    </location>
</feature>
<gene>
    <name evidence="10" type="ORF">GRJ2_002678800</name>
</gene>
<evidence type="ECO:0000256" key="7">
    <source>
        <dbReference type="RuleBase" id="RU003732"/>
    </source>
</evidence>
<sequence>MQPAVARRTPAVGESPAGAGGDAGPLQEEPPPRPAWTSKAQYILAQLGFSVGLGNVWRFPYLCHQNGGGAFLLLYLLLLFLLGIPLLFLELAAGQCLRQGSVGVWRSISPRLAGIGLASCLVCVYVALYYNVIIAWSLLYLARSFQHPLPWESCPSAGPNHTEPECALSSPTTYFWYRQTLDITPEMGVGGGLQPTLVGGLLGAWALVGASLLKGIKSSGKVLYVSTLFPYLVLFCLLVRGLLLEGAPEGVRIMFTPKASAWGTGQAWRQAATQVFFALGLGFGSVIAYASYGARRSNCHRDAVLVAGLNALTSLLATLVVFAVLGARATRRTWQCLRRNAELVAQALAAGGLPETARPPGNLTALPAPQYSAWLRGLPPALRDTLGVTDCRLEEEMNKGVEGPGLAFIVFTETLTLLPAAPLWSSLFFLMLLGLGLSTMLGTTQAVLTPLLDAFPVLRRRRALLTVLCCAGGFVLGLPFAQRSGSYLVAAFDDYVATLPLLAVGACEAVAVAWVYGAERFLATIWEVTGHRPWRLYGPLWRFGSLGAMVALLGASLGQLALRPPTYQAWDRTTAMSWRRPYPPWALALTLGLMVVAVLPIPVVALRRVLRPPRDPPGPQDRDQEEKEEEEKEKEEKESAADLAPTATLDSASLPG</sequence>
<feature type="binding site" evidence="6">
    <location>
        <position position="435"/>
    </location>
    <ligand>
        <name>Na(+)</name>
        <dbReference type="ChEBI" id="CHEBI:29101"/>
        <label>1</label>
    </ligand>
</feature>
<dbReference type="Proteomes" id="UP001623348">
    <property type="component" value="Unassembled WGS sequence"/>
</dbReference>
<dbReference type="PANTHER" id="PTHR11616">
    <property type="entry name" value="SODIUM/CHLORIDE DEPENDENT TRANSPORTER"/>
    <property type="match status" value="1"/>
</dbReference>
<dbReference type="GO" id="GO:0015293">
    <property type="term" value="F:symporter activity"/>
    <property type="evidence" value="ECO:0007669"/>
    <property type="project" value="UniProtKB-KW"/>
</dbReference>
<dbReference type="AlphaFoldDB" id="A0ABC9XZ21"/>
<feature type="transmembrane region" description="Helical" evidence="9">
    <location>
        <begin position="222"/>
        <end position="243"/>
    </location>
</feature>
<keyword evidence="3 7" id="KW-0812">Transmembrane</keyword>
<feature type="transmembrane region" description="Helical" evidence="9">
    <location>
        <begin position="114"/>
        <end position="142"/>
    </location>
</feature>
<dbReference type="SUPFAM" id="SSF161070">
    <property type="entry name" value="SNF-like"/>
    <property type="match status" value="1"/>
</dbReference>
<feature type="binding site" evidence="6">
    <location>
        <position position="310"/>
    </location>
    <ligand>
        <name>Na(+)</name>
        <dbReference type="ChEBI" id="CHEBI:29101"/>
        <label>1</label>
    </ligand>
</feature>
<comment type="caution">
    <text evidence="10">The sequence shown here is derived from an EMBL/GenBank/DDBJ whole genome shotgun (WGS) entry which is preliminary data.</text>
</comment>
<reference evidence="10 11" key="1">
    <citation type="submission" date="2024-06" db="EMBL/GenBank/DDBJ databases">
        <title>The draft genome of Grus japonensis, version 3.</title>
        <authorList>
            <person name="Nabeshima K."/>
            <person name="Suzuki S."/>
            <person name="Onuma M."/>
        </authorList>
    </citation>
    <scope>NUCLEOTIDE SEQUENCE [LARGE SCALE GENOMIC DNA]</scope>
    <source>
        <strain evidence="10 11">451A</strain>
    </source>
</reference>
<evidence type="ECO:0000256" key="9">
    <source>
        <dbReference type="SAM" id="Phobius"/>
    </source>
</evidence>
<keyword evidence="7" id="KW-0769">Symport</keyword>
<feature type="transmembrane region" description="Helical" evidence="9">
    <location>
        <begin position="42"/>
        <end position="60"/>
    </location>
</feature>
<dbReference type="GO" id="GO:0016020">
    <property type="term" value="C:membrane"/>
    <property type="evidence" value="ECO:0007669"/>
    <property type="project" value="UniProtKB-SubCell"/>
</dbReference>
<feature type="transmembrane region" description="Helical" evidence="9">
    <location>
        <begin position="501"/>
        <end position="519"/>
    </location>
</feature>
<protein>
    <recommendedName>
        <fullName evidence="7">Transporter</fullName>
    </recommendedName>
</protein>
<feature type="transmembrane region" description="Helical" evidence="9">
    <location>
        <begin position="304"/>
        <end position="325"/>
    </location>
</feature>
<feature type="binding site" evidence="6">
    <location>
        <position position="48"/>
    </location>
    <ligand>
        <name>Na(+)</name>
        <dbReference type="ChEBI" id="CHEBI:29101"/>
        <label>1</label>
    </ligand>
</feature>
<dbReference type="PROSITE" id="PS00610">
    <property type="entry name" value="NA_NEUROTRAN_SYMP_1"/>
    <property type="match status" value="1"/>
</dbReference>
<feature type="region of interest" description="Disordered" evidence="8">
    <location>
        <begin position="1"/>
        <end position="33"/>
    </location>
</feature>
<feature type="transmembrane region" description="Helical" evidence="9">
    <location>
        <begin position="271"/>
        <end position="292"/>
    </location>
</feature>
<dbReference type="EMBL" id="BAAFJT010000036">
    <property type="protein sequence ID" value="GAB0202132.1"/>
    <property type="molecule type" value="Genomic_DNA"/>
</dbReference>
<dbReference type="NCBIfam" id="NF037979">
    <property type="entry name" value="Na_transp"/>
    <property type="match status" value="1"/>
</dbReference>
<dbReference type="PROSITE" id="PS50267">
    <property type="entry name" value="NA_NEUROTRAN_SYMP_3"/>
    <property type="match status" value="1"/>
</dbReference>
<name>A0ABC9XZ21_GRUJA</name>
<feature type="region of interest" description="Disordered" evidence="8">
    <location>
        <begin position="610"/>
        <end position="656"/>
    </location>
</feature>
<proteinExistence type="inferred from homology"/>